<dbReference type="Gene3D" id="1.20.120.150">
    <property type="entry name" value="FKBP12-rapamycin binding domain"/>
    <property type="match status" value="1"/>
</dbReference>
<comment type="caution">
    <text evidence="7">The sequence shown here is derived from an EMBL/GenBank/DDBJ whole genome shotgun (WGS) entry which is preliminary data.</text>
</comment>
<dbReference type="GO" id="GO:0031931">
    <property type="term" value="C:TORC1 complex"/>
    <property type="evidence" value="ECO:0007669"/>
    <property type="project" value="TreeGrafter"/>
</dbReference>
<evidence type="ECO:0000313" key="7">
    <source>
        <dbReference type="EMBL" id="KAL1523774.1"/>
    </source>
</evidence>
<feature type="domain" description="PI3K/PI4K catalytic" evidence="5">
    <location>
        <begin position="789"/>
        <end position="830"/>
    </location>
</feature>
<dbReference type="GO" id="GO:0031932">
    <property type="term" value="C:TORC2 complex"/>
    <property type="evidence" value="ECO:0007669"/>
    <property type="project" value="TreeGrafter"/>
</dbReference>
<dbReference type="InterPro" id="IPR050517">
    <property type="entry name" value="DDR_Repair_Kinase"/>
</dbReference>
<dbReference type="Pfam" id="PF08771">
    <property type="entry name" value="FRB_dom"/>
    <property type="match status" value="1"/>
</dbReference>
<dbReference type="GO" id="GO:0004674">
    <property type="term" value="F:protein serine/threonine kinase activity"/>
    <property type="evidence" value="ECO:0007669"/>
    <property type="project" value="UniProtKB-EC"/>
</dbReference>
<feature type="compositionally biased region" description="Basic and acidic residues" evidence="4">
    <location>
        <begin position="533"/>
        <end position="542"/>
    </location>
</feature>
<dbReference type="GO" id="GO:0031929">
    <property type="term" value="P:TOR signaling"/>
    <property type="evidence" value="ECO:0007669"/>
    <property type="project" value="TreeGrafter"/>
</dbReference>
<dbReference type="InterPro" id="IPR000403">
    <property type="entry name" value="PI3/4_kinase_cat_dom"/>
</dbReference>
<dbReference type="Pfam" id="PF02259">
    <property type="entry name" value="FAT"/>
    <property type="match status" value="2"/>
</dbReference>
<sequence>MHGPLARRLFQVGFMACWSELDGSSRLSLVQILEVALSASSTPSEILQELLALSEYMERHDFQLPMSIRMQGDIATRCQAFAKALHYREMEYHANSSISPRLVETLVSLHNSLQQPEAALGVLHAAQELHGLQVKLSWLEKLGRWKEALDAYEKENARTRRQDRRSLHMGEARAGEFALGRMRCLSALSEWQQLNRVSEQVWPYLNNDQQREVAPLLAAARWHCQQWDSMQTTVKLIDPASYNGGFFRAVLAVHANKHSEAQHWIDKARSALHPQFSSLGVLQVLAAESYSRAHAVLVKAQQLAELEELIEYSKLQDQLQSITAAGNAGQSSRFGKPGGAIASLAQESKPVAFLTLPQTSIFPLLLQERCESIRSRWRSRLRLSSHELRVWQPMVELRAMVLQPHEQMDTWIKFASLCRKSGRLELTRTSLSKLLPANSTLSSLPVHQLASVSFDALIECPPELLYAYSKYLWESGDQPTAIELLQLLLHVHANEPAPQRRKSAAEFTPPSSHSATSPGATGALETLGECSSESDHSTDRIENQAPSDAATQRCLSPAMEPTSANADAERIPTQSQAEAAGHDGVSEVVAAPSTEALIYPLAVASHEARNHEHATSSRGRWAEKILNSMRVHCDALVEQALLVSNELIRVAILWGEMWHEALEQAYRRYFYYEHQGVDAMLSVLAPLYRLMDQGAATASEKAFVAAHGPDLQAALAHCKDFSQNGNDAQLQLAWERFYTVLRQLGRELQEAKSLQLEQVSPQLLQANNLELAVPGTYRADKEVVAICRFAPSIKVMTSKQRPRRLAVLGSDGVEYVFLLKGHEDLRQVPW</sequence>
<dbReference type="PROSITE" id="PS50290">
    <property type="entry name" value="PI3_4_KINASE_3"/>
    <property type="match status" value="1"/>
</dbReference>
<dbReference type="Proteomes" id="UP001515480">
    <property type="component" value="Unassembled WGS sequence"/>
</dbReference>
<evidence type="ECO:0000313" key="8">
    <source>
        <dbReference type="Proteomes" id="UP001515480"/>
    </source>
</evidence>
<dbReference type="InterPro" id="IPR014009">
    <property type="entry name" value="PIK_FAT"/>
</dbReference>
<dbReference type="InterPro" id="IPR016024">
    <property type="entry name" value="ARM-type_fold"/>
</dbReference>
<dbReference type="PROSITE" id="PS51189">
    <property type="entry name" value="FAT"/>
    <property type="match status" value="1"/>
</dbReference>
<proteinExistence type="inferred from homology"/>
<reference evidence="7 8" key="1">
    <citation type="journal article" date="2024" name="Science">
        <title>Giant polyketide synthase enzymes in the biosynthesis of giant marine polyether toxins.</title>
        <authorList>
            <person name="Fallon T.R."/>
            <person name="Shende V.V."/>
            <person name="Wierzbicki I.H."/>
            <person name="Pendleton A.L."/>
            <person name="Watervoot N.F."/>
            <person name="Auber R.P."/>
            <person name="Gonzalez D.J."/>
            <person name="Wisecaver J.H."/>
            <person name="Moore B.S."/>
        </authorList>
    </citation>
    <scope>NUCLEOTIDE SEQUENCE [LARGE SCALE GENOMIC DNA]</scope>
    <source>
        <strain evidence="7 8">12B1</strain>
    </source>
</reference>
<dbReference type="InterPro" id="IPR009076">
    <property type="entry name" value="FRB_dom"/>
</dbReference>
<gene>
    <name evidence="7" type="ORF">AB1Y20_018699</name>
</gene>
<feature type="compositionally biased region" description="Polar residues" evidence="4">
    <location>
        <begin position="544"/>
        <end position="554"/>
    </location>
</feature>
<evidence type="ECO:0000256" key="4">
    <source>
        <dbReference type="SAM" id="MobiDB-lite"/>
    </source>
</evidence>
<protein>
    <recommendedName>
        <fullName evidence="9">Non-specific serine/threonine protein kinase</fullName>
    </recommendedName>
</protein>
<dbReference type="SUPFAM" id="SSF47212">
    <property type="entry name" value="FKBP12-rapamycin-binding domain of FKBP-rapamycin-associated protein (FRAP)"/>
    <property type="match status" value="1"/>
</dbReference>
<keyword evidence="8" id="KW-1185">Reference proteome</keyword>
<name>A0AB34JPV6_PRYPA</name>
<dbReference type="InterPro" id="IPR036738">
    <property type="entry name" value="FRB_sf"/>
</dbReference>
<dbReference type="InterPro" id="IPR003151">
    <property type="entry name" value="PIK-rel_kinase_FAT"/>
</dbReference>
<dbReference type="GO" id="GO:0044877">
    <property type="term" value="F:protein-containing complex binding"/>
    <property type="evidence" value="ECO:0007669"/>
    <property type="project" value="InterPro"/>
</dbReference>
<evidence type="ECO:0008006" key="9">
    <source>
        <dbReference type="Google" id="ProtNLM"/>
    </source>
</evidence>
<dbReference type="PANTHER" id="PTHR11139:SF9">
    <property type="entry name" value="SERINE_THREONINE-PROTEIN KINASE MTOR"/>
    <property type="match status" value="1"/>
</dbReference>
<dbReference type="GO" id="GO:0016242">
    <property type="term" value="P:negative regulation of macroautophagy"/>
    <property type="evidence" value="ECO:0007669"/>
    <property type="project" value="TreeGrafter"/>
</dbReference>
<accession>A0AB34JPV6</accession>
<organism evidence="7 8">
    <name type="scientific">Prymnesium parvum</name>
    <name type="common">Toxic golden alga</name>
    <dbReference type="NCBI Taxonomy" id="97485"/>
    <lineage>
        <taxon>Eukaryota</taxon>
        <taxon>Haptista</taxon>
        <taxon>Haptophyta</taxon>
        <taxon>Prymnesiophyceae</taxon>
        <taxon>Prymnesiales</taxon>
        <taxon>Prymnesiaceae</taxon>
        <taxon>Prymnesium</taxon>
    </lineage>
</organism>
<dbReference type="InterPro" id="IPR011009">
    <property type="entry name" value="Kinase-like_dom_sf"/>
</dbReference>
<dbReference type="GO" id="GO:0005634">
    <property type="term" value="C:nucleus"/>
    <property type="evidence" value="ECO:0007669"/>
    <property type="project" value="TreeGrafter"/>
</dbReference>
<feature type="domain" description="FAT" evidence="6">
    <location>
        <begin position="70"/>
        <end position="699"/>
    </location>
</feature>
<evidence type="ECO:0000259" key="5">
    <source>
        <dbReference type="PROSITE" id="PS50290"/>
    </source>
</evidence>
<dbReference type="GO" id="GO:0005737">
    <property type="term" value="C:cytoplasm"/>
    <property type="evidence" value="ECO:0007669"/>
    <property type="project" value="TreeGrafter"/>
</dbReference>
<comment type="catalytic activity">
    <reaction evidence="3">
        <text>L-seryl-[protein] + ATP = O-phospho-L-seryl-[protein] + ADP + H(+)</text>
        <dbReference type="Rhea" id="RHEA:17989"/>
        <dbReference type="Rhea" id="RHEA-COMP:9863"/>
        <dbReference type="Rhea" id="RHEA-COMP:11604"/>
        <dbReference type="ChEBI" id="CHEBI:15378"/>
        <dbReference type="ChEBI" id="CHEBI:29999"/>
        <dbReference type="ChEBI" id="CHEBI:30616"/>
        <dbReference type="ChEBI" id="CHEBI:83421"/>
        <dbReference type="ChEBI" id="CHEBI:456216"/>
        <dbReference type="EC" id="2.7.11.1"/>
    </reaction>
</comment>
<feature type="region of interest" description="Disordered" evidence="4">
    <location>
        <begin position="499"/>
        <end position="584"/>
    </location>
</feature>
<comment type="similarity">
    <text evidence="1">Belongs to the PI3/PI4-kinase family.</text>
</comment>
<dbReference type="SUPFAM" id="SSF48371">
    <property type="entry name" value="ARM repeat"/>
    <property type="match status" value="1"/>
</dbReference>
<keyword evidence="2" id="KW-0677">Repeat</keyword>
<dbReference type="PANTHER" id="PTHR11139">
    <property type="entry name" value="ATAXIA TELANGIECTASIA MUTATED ATM -RELATED"/>
    <property type="match status" value="1"/>
</dbReference>
<dbReference type="EMBL" id="JBGBPQ010000005">
    <property type="protein sequence ID" value="KAL1523774.1"/>
    <property type="molecule type" value="Genomic_DNA"/>
</dbReference>
<evidence type="ECO:0000256" key="1">
    <source>
        <dbReference type="ARBA" id="ARBA00011031"/>
    </source>
</evidence>
<evidence type="ECO:0000259" key="6">
    <source>
        <dbReference type="PROSITE" id="PS51189"/>
    </source>
</evidence>
<evidence type="ECO:0000256" key="3">
    <source>
        <dbReference type="ARBA" id="ARBA00048679"/>
    </source>
</evidence>
<feature type="compositionally biased region" description="Polar residues" evidence="4">
    <location>
        <begin position="509"/>
        <end position="519"/>
    </location>
</feature>
<dbReference type="SMART" id="SM01345">
    <property type="entry name" value="Rapamycin_bind"/>
    <property type="match status" value="1"/>
</dbReference>
<dbReference type="AlphaFoldDB" id="A0AB34JPV6"/>
<evidence type="ECO:0000256" key="2">
    <source>
        <dbReference type="ARBA" id="ARBA00022737"/>
    </source>
</evidence>
<dbReference type="SUPFAM" id="SSF56112">
    <property type="entry name" value="Protein kinase-like (PK-like)"/>
    <property type="match status" value="1"/>
</dbReference>